<reference evidence="10" key="1">
    <citation type="journal article" date="2020" name="Fungal Divers.">
        <title>Resolving the Mortierellaceae phylogeny through synthesis of multi-gene phylogenetics and phylogenomics.</title>
        <authorList>
            <person name="Vandepol N."/>
            <person name="Liber J."/>
            <person name="Desiro A."/>
            <person name="Na H."/>
            <person name="Kennedy M."/>
            <person name="Barry K."/>
            <person name="Grigoriev I.V."/>
            <person name="Miller A.N."/>
            <person name="O'Donnell K."/>
            <person name="Stajich J.E."/>
            <person name="Bonito G."/>
        </authorList>
    </citation>
    <scope>NUCLEOTIDE SEQUENCE</scope>
    <source>
        <strain evidence="10">BC1065</strain>
    </source>
</reference>
<dbReference type="GO" id="GO:0006260">
    <property type="term" value="P:DNA replication"/>
    <property type="evidence" value="ECO:0007669"/>
    <property type="project" value="UniProtKB-KW"/>
</dbReference>
<evidence type="ECO:0000313" key="11">
    <source>
        <dbReference type="Proteomes" id="UP000807716"/>
    </source>
</evidence>
<protein>
    <recommendedName>
        <fullName evidence="9">ORC6 first cyclin-like domain-containing protein</fullName>
    </recommendedName>
</protein>
<feature type="domain" description="ORC6 first cyclin-like" evidence="9">
    <location>
        <begin position="8"/>
        <end position="89"/>
    </location>
</feature>
<evidence type="ECO:0000256" key="2">
    <source>
        <dbReference type="ARBA" id="ARBA00004496"/>
    </source>
</evidence>
<dbReference type="AlphaFoldDB" id="A0A9P6Q7Z8"/>
<feature type="region of interest" description="Disordered" evidence="8">
    <location>
        <begin position="453"/>
        <end position="501"/>
    </location>
</feature>
<feature type="compositionally biased region" description="Low complexity" evidence="8">
    <location>
        <begin position="374"/>
        <end position="389"/>
    </location>
</feature>
<keyword evidence="5" id="KW-0235">DNA replication</keyword>
<dbReference type="Pfam" id="PF05460">
    <property type="entry name" value="ORC6"/>
    <property type="match status" value="1"/>
</dbReference>
<keyword evidence="11" id="KW-1185">Reference proteome</keyword>
<feature type="compositionally biased region" description="Low complexity" evidence="8">
    <location>
        <begin position="325"/>
        <end position="340"/>
    </location>
</feature>
<comment type="caution">
    <text evidence="10">The sequence shown here is derived from an EMBL/GenBank/DDBJ whole genome shotgun (WGS) entry which is preliminary data.</text>
</comment>
<comment type="subcellular location">
    <subcellularLocation>
        <location evidence="2">Cytoplasm</location>
    </subcellularLocation>
    <subcellularLocation>
        <location evidence="1">Nucleus</location>
    </subcellularLocation>
</comment>
<feature type="region of interest" description="Disordered" evidence="8">
    <location>
        <begin position="241"/>
        <end position="260"/>
    </location>
</feature>
<evidence type="ECO:0000256" key="8">
    <source>
        <dbReference type="SAM" id="MobiDB-lite"/>
    </source>
</evidence>
<feature type="region of interest" description="Disordered" evidence="8">
    <location>
        <begin position="320"/>
        <end position="391"/>
    </location>
</feature>
<evidence type="ECO:0000256" key="6">
    <source>
        <dbReference type="ARBA" id="ARBA00023125"/>
    </source>
</evidence>
<accession>A0A9P6Q7Z8</accession>
<evidence type="ECO:0000313" key="10">
    <source>
        <dbReference type="EMBL" id="KAG0262486.1"/>
    </source>
</evidence>
<dbReference type="InterPro" id="IPR008721">
    <property type="entry name" value="ORC6_cyclin_first"/>
</dbReference>
<keyword evidence="7" id="KW-0539">Nucleus</keyword>
<dbReference type="InterPro" id="IPR005398">
    <property type="entry name" value="Tubby_N"/>
</dbReference>
<evidence type="ECO:0000256" key="4">
    <source>
        <dbReference type="ARBA" id="ARBA00022490"/>
    </source>
</evidence>
<feature type="region of interest" description="Disordered" evidence="8">
    <location>
        <begin position="104"/>
        <end position="136"/>
    </location>
</feature>
<keyword evidence="6" id="KW-0238">DNA-binding</keyword>
<gene>
    <name evidence="10" type="ORF">DFQ27_002315</name>
</gene>
<proteinExistence type="inferred from homology"/>
<evidence type="ECO:0000256" key="3">
    <source>
        <dbReference type="ARBA" id="ARBA00010840"/>
    </source>
</evidence>
<organism evidence="10 11">
    <name type="scientific">Actinomortierella ambigua</name>
    <dbReference type="NCBI Taxonomy" id="1343610"/>
    <lineage>
        <taxon>Eukaryota</taxon>
        <taxon>Fungi</taxon>
        <taxon>Fungi incertae sedis</taxon>
        <taxon>Mucoromycota</taxon>
        <taxon>Mortierellomycotina</taxon>
        <taxon>Mortierellomycetes</taxon>
        <taxon>Mortierellales</taxon>
        <taxon>Mortierellaceae</taxon>
        <taxon>Actinomortierella</taxon>
    </lineage>
</organism>
<feature type="compositionally biased region" description="Low complexity" evidence="8">
    <location>
        <begin position="104"/>
        <end position="131"/>
    </location>
</feature>
<feature type="compositionally biased region" description="Low complexity" evidence="8">
    <location>
        <begin position="475"/>
        <end position="494"/>
    </location>
</feature>
<dbReference type="PRINTS" id="PR01574">
    <property type="entry name" value="TUBBYPROTEIN"/>
</dbReference>
<dbReference type="EMBL" id="JAAAJB010000186">
    <property type="protein sequence ID" value="KAG0262486.1"/>
    <property type="molecule type" value="Genomic_DNA"/>
</dbReference>
<feature type="compositionally biased region" description="Polar residues" evidence="8">
    <location>
        <begin position="352"/>
        <end position="373"/>
    </location>
</feature>
<comment type="similarity">
    <text evidence="3">Belongs to the ORC6 family.</text>
</comment>
<evidence type="ECO:0000259" key="9">
    <source>
        <dbReference type="Pfam" id="PF05460"/>
    </source>
</evidence>
<name>A0A9P6Q7Z8_9FUNG</name>
<evidence type="ECO:0000256" key="5">
    <source>
        <dbReference type="ARBA" id="ARBA00022705"/>
    </source>
</evidence>
<keyword evidence="4" id="KW-0963">Cytoplasm</keyword>
<dbReference type="GO" id="GO:0005664">
    <property type="term" value="C:nuclear origin of replication recognition complex"/>
    <property type="evidence" value="ECO:0007669"/>
    <property type="project" value="InterPro"/>
</dbReference>
<dbReference type="OrthoDB" id="5565328at2759"/>
<evidence type="ECO:0000256" key="7">
    <source>
        <dbReference type="ARBA" id="ARBA00023242"/>
    </source>
</evidence>
<dbReference type="GO" id="GO:0003677">
    <property type="term" value="F:DNA binding"/>
    <property type="evidence" value="ECO:0007669"/>
    <property type="project" value="UniProtKB-KW"/>
</dbReference>
<dbReference type="GO" id="GO:0005737">
    <property type="term" value="C:cytoplasm"/>
    <property type="evidence" value="ECO:0007669"/>
    <property type="project" value="UniProtKB-SubCell"/>
</dbReference>
<sequence length="534" mass="56295">MSRRDIITLLERLSLDHRASLAEKACSYLLSVESNRAIKSHPSHAAICVDIAAEQLDIEVSRQALVRMSGAPSPVAYNSTLQIIRRQLLGDRASSTAVAASPNSATTAFSSPSSSSSTATFHHTTSSTDYGASGGGGGTSSAHQAIVELITMDNFSILRQLSIKRGSMELDRLVLECLSQFFDKWVAALTPAQRAHVDYADLKWVGAAFWLCSLARQRQVKAPESVSSAAVAVAVSTTATEDPTASIQQQDGDKQKAAPPVAATAAAAAPKRLGGKGAKELKEMVLDMLQHRVTTKEFDKTIKLMEDTVSDYLLSLGVQKRPASGGAKKATGTRTATATGGRKRKATDQESEGGSTPASAASSDTEASKTSTVSAAKMSAKSPSPISSSYDTAATTPIRRAGIGAAAIATKRTISNVSDISLEGGMTAALERESEDSTMATTARVEVVLSTPSSSALPPTAKRARMEGGGRVTKSRATSSSSSVTKASSAPSATTERRTGNVFTMIPRVKYQQTKAYQHYVEWRKQILKRLGCT</sequence>
<dbReference type="Proteomes" id="UP000807716">
    <property type="component" value="Unassembled WGS sequence"/>
</dbReference>
<feature type="compositionally biased region" description="Polar residues" evidence="8">
    <location>
        <begin position="241"/>
        <end position="250"/>
    </location>
</feature>
<evidence type="ECO:0000256" key="1">
    <source>
        <dbReference type="ARBA" id="ARBA00004123"/>
    </source>
</evidence>